<accession>A0A2S7MVU9</accession>
<dbReference type="OrthoDB" id="9782250at2"/>
<feature type="transmembrane region" description="Helical" evidence="1">
    <location>
        <begin position="114"/>
        <end position="130"/>
    </location>
</feature>
<gene>
    <name evidence="3" type="ORF">CYL18_17220</name>
</gene>
<dbReference type="GO" id="GO:0004175">
    <property type="term" value="F:endopeptidase activity"/>
    <property type="evidence" value="ECO:0007669"/>
    <property type="project" value="UniProtKB-ARBA"/>
</dbReference>
<dbReference type="AlphaFoldDB" id="A0A2S7MVU9"/>
<dbReference type="InterPro" id="IPR003675">
    <property type="entry name" value="Rce1/LyrA-like_dom"/>
</dbReference>
<dbReference type="PANTHER" id="PTHR36435:SF1">
    <property type="entry name" value="CAAX AMINO TERMINAL PROTEASE FAMILY PROTEIN"/>
    <property type="match status" value="1"/>
</dbReference>
<sequence>MENPEFTLTWRTIAFILAALLVFIFPKTRAKLFDFGVLKRLNTYLVIVLALLFIFISNLFIINRDISTTHNLYPRTVMLDTYELVLFIVSMTILVPIFEELLFRAPLAIWVNKFPSYLISLLISSVLFSFTHPSYLFFGFILGIAFGLVFRLTKSLIPAILTHIMWNIFTLFYFNYI</sequence>
<organism evidence="3 4">
    <name type="scientific">Pradoshia eiseniae</name>
    <dbReference type="NCBI Taxonomy" id="2064768"/>
    <lineage>
        <taxon>Bacteria</taxon>
        <taxon>Bacillati</taxon>
        <taxon>Bacillota</taxon>
        <taxon>Bacilli</taxon>
        <taxon>Bacillales</taxon>
        <taxon>Bacillaceae</taxon>
        <taxon>Pradoshia</taxon>
    </lineage>
</organism>
<evidence type="ECO:0000313" key="3">
    <source>
        <dbReference type="EMBL" id="PQD93899.1"/>
    </source>
</evidence>
<feature type="transmembrane region" description="Helical" evidence="1">
    <location>
        <begin position="136"/>
        <end position="152"/>
    </location>
</feature>
<feature type="transmembrane region" description="Helical" evidence="1">
    <location>
        <begin position="159"/>
        <end position="176"/>
    </location>
</feature>
<dbReference type="RefSeq" id="WP_104850733.1">
    <property type="nucleotide sequence ID" value="NZ_PKOZ01000018.1"/>
</dbReference>
<dbReference type="Pfam" id="PF02517">
    <property type="entry name" value="Rce1-like"/>
    <property type="match status" value="1"/>
</dbReference>
<evidence type="ECO:0000256" key="1">
    <source>
        <dbReference type="SAM" id="Phobius"/>
    </source>
</evidence>
<feature type="transmembrane region" description="Helical" evidence="1">
    <location>
        <begin position="82"/>
        <end position="102"/>
    </location>
</feature>
<proteinExistence type="predicted"/>
<dbReference type="InterPro" id="IPR052710">
    <property type="entry name" value="CAAX_protease"/>
</dbReference>
<reference evidence="3 4" key="1">
    <citation type="submission" date="2017-12" db="EMBL/GenBank/DDBJ databases">
        <title>Taxonomic description and draft genome of Pradoshia cofamensis Gen. nov., sp. nov., a thermotolerant bacillale isolated from anterior gut of earthworm Eisenia fetida.</title>
        <authorList>
            <person name="Saha T."/>
            <person name="Chakraborty R."/>
        </authorList>
    </citation>
    <scope>NUCLEOTIDE SEQUENCE [LARGE SCALE GENOMIC DNA]</scope>
    <source>
        <strain evidence="3 4">EAG3</strain>
    </source>
</reference>
<feature type="domain" description="CAAX prenyl protease 2/Lysostaphin resistance protein A-like" evidence="2">
    <location>
        <begin position="84"/>
        <end position="169"/>
    </location>
</feature>
<feature type="transmembrane region" description="Helical" evidence="1">
    <location>
        <begin position="6"/>
        <end position="24"/>
    </location>
</feature>
<evidence type="ECO:0000313" key="4">
    <source>
        <dbReference type="Proteomes" id="UP000239663"/>
    </source>
</evidence>
<feature type="transmembrane region" description="Helical" evidence="1">
    <location>
        <begin position="44"/>
        <end position="62"/>
    </location>
</feature>
<dbReference type="GO" id="GO:0080120">
    <property type="term" value="P:CAAX-box protein maturation"/>
    <property type="evidence" value="ECO:0007669"/>
    <property type="project" value="UniProtKB-ARBA"/>
</dbReference>
<evidence type="ECO:0000259" key="2">
    <source>
        <dbReference type="Pfam" id="PF02517"/>
    </source>
</evidence>
<keyword evidence="1" id="KW-0472">Membrane</keyword>
<comment type="caution">
    <text evidence="3">The sequence shown here is derived from an EMBL/GenBank/DDBJ whole genome shotgun (WGS) entry which is preliminary data.</text>
</comment>
<name>A0A2S7MVU9_9BACI</name>
<dbReference type="PANTHER" id="PTHR36435">
    <property type="entry name" value="SLR1288 PROTEIN"/>
    <property type="match status" value="1"/>
</dbReference>
<dbReference type="Proteomes" id="UP000239663">
    <property type="component" value="Unassembled WGS sequence"/>
</dbReference>
<dbReference type="EMBL" id="PKOZ01000018">
    <property type="protein sequence ID" value="PQD93899.1"/>
    <property type="molecule type" value="Genomic_DNA"/>
</dbReference>
<keyword evidence="4" id="KW-1185">Reference proteome</keyword>
<keyword evidence="1" id="KW-1133">Transmembrane helix</keyword>
<protein>
    <recommendedName>
        <fullName evidence="2">CAAX prenyl protease 2/Lysostaphin resistance protein A-like domain-containing protein</fullName>
    </recommendedName>
</protein>
<keyword evidence="1" id="KW-0812">Transmembrane</keyword>